<comment type="subcellular location">
    <subcellularLocation>
        <location evidence="1">Nucleus</location>
    </subcellularLocation>
</comment>
<gene>
    <name evidence="6" type="ORF">MUK42_30912</name>
</gene>
<dbReference type="InterPro" id="IPR019403">
    <property type="entry name" value="Mediator_Med19_met"/>
</dbReference>
<feature type="compositionally biased region" description="Basic and acidic residues" evidence="5">
    <location>
        <begin position="278"/>
        <end position="320"/>
    </location>
</feature>
<evidence type="ECO:0000256" key="5">
    <source>
        <dbReference type="SAM" id="MobiDB-lite"/>
    </source>
</evidence>
<evidence type="ECO:0000256" key="3">
    <source>
        <dbReference type="ARBA" id="ARBA00023163"/>
    </source>
</evidence>
<dbReference type="GO" id="GO:0016592">
    <property type="term" value="C:mediator complex"/>
    <property type="evidence" value="ECO:0007669"/>
    <property type="project" value="InterPro"/>
</dbReference>
<feature type="compositionally biased region" description="Basic residues" evidence="5">
    <location>
        <begin position="267"/>
        <end position="277"/>
    </location>
</feature>
<dbReference type="Proteomes" id="UP001055439">
    <property type="component" value="Chromosome 4"/>
</dbReference>
<dbReference type="PANTHER" id="PTHR22536">
    <property type="entry name" value="LUNG CANCER METASTASIS-RELATED LCMR1 PROTEIN"/>
    <property type="match status" value="1"/>
</dbReference>
<protein>
    <recommendedName>
        <fullName evidence="8">Mediator of RNA polymerase II transcription subunit 19a</fullName>
    </recommendedName>
</protein>
<dbReference type="GO" id="GO:0003712">
    <property type="term" value="F:transcription coregulator activity"/>
    <property type="evidence" value="ECO:0007669"/>
    <property type="project" value="InterPro"/>
</dbReference>
<keyword evidence="2" id="KW-0805">Transcription regulation</keyword>
<evidence type="ECO:0000256" key="4">
    <source>
        <dbReference type="ARBA" id="ARBA00023242"/>
    </source>
</evidence>
<keyword evidence="4" id="KW-0539">Nucleus</keyword>
<reference evidence="6" key="1">
    <citation type="submission" date="2022-05" db="EMBL/GenBank/DDBJ databases">
        <title>The Musa troglodytarum L. genome provides insights into the mechanism of non-climacteric behaviour and enrichment of carotenoids.</title>
        <authorList>
            <person name="Wang J."/>
        </authorList>
    </citation>
    <scope>NUCLEOTIDE SEQUENCE</scope>
    <source>
        <tissue evidence="6">Leaf</tissue>
    </source>
</reference>
<dbReference type="EMBL" id="CP097506">
    <property type="protein sequence ID" value="URD96230.1"/>
    <property type="molecule type" value="Genomic_DNA"/>
</dbReference>
<proteinExistence type="predicted"/>
<name>A0A9E7FIE2_9LILI</name>
<organism evidence="6 7">
    <name type="scientific">Musa troglodytarum</name>
    <name type="common">fe'i banana</name>
    <dbReference type="NCBI Taxonomy" id="320322"/>
    <lineage>
        <taxon>Eukaryota</taxon>
        <taxon>Viridiplantae</taxon>
        <taxon>Streptophyta</taxon>
        <taxon>Embryophyta</taxon>
        <taxon>Tracheophyta</taxon>
        <taxon>Spermatophyta</taxon>
        <taxon>Magnoliopsida</taxon>
        <taxon>Liliopsida</taxon>
        <taxon>Zingiberales</taxon>
        <taxon>Musaceae</taxon>
        <taxon>Musa</taxon>
    </lineage>
</organism>
<dbReference type="OrthoDB" id="1920814at2759"/>
<accession>A0A9E7FIE2</accession>
<keyword evidence="7" id="KW-1185">Reference proteome</keyword>
<evidence type="ECO:0000313" key="7">
    <source>
        <dbReference type="Proteomes" id="UP001055439"/>
    </source>
</evidence>
<dbReference type="GO" id="GO:0045944">
    <property type="term" value="P:positive regulation of transcription by RNA polymerase II"/>
    <property type="evidence" value="ECO:0007669"/>
    <property type="project" value="TreeGrafter"/>
</dbReference>
<evidence type="ECO:0000256" key="1">
    <source>
        <dbReference type="ARBA" id="ARBA00004123"/>
    </source>
</evidence>
<evidence type="ECO:0000256" key="2">
    <source>
        <dbReference type="ARBA" id="ARBA00023015"/>
    </source>
</evidence>
<keyword evidence="3" id="KW-0804">Transcription</keyword>
<sequence>MRPPLLTVSTGEAASSRGLISDAVAVLLHRPGLLWTSFSVGLPSSPISSTSSPGPLLVVLLRPGAESPRARRLSLKSRRSGRERPKLALPTCLMKCLLHHARSDSLVRTPFRGRWPPYIFRFDRMDPEGKKFGRGPRELTGAVDLINHYKLLTHHDFFCKRNLPLSILDTHYLHNVVGETEIRKGEGMELDQLFHNAPYLRESTAHIQPFDLEILGQAFLLRDTAPIDLPSAAKGTPTISSKSKGDLKDKERKHKKHKDKDKNKDKEHRKHKHRHKDRSKDKDKDKEKKKDKGGHHDSGGDHLKHHEKRKHEGNEDSTDTHKHKKSKHKNSEVVAVGGKMSQADKGR</sequence>
<evidence type="ECO:0008006" key="8">
    <source>
        <dbReference type="Google" id="ProtNLM"/>
    </source>
</evidence>
<feature type="region of interest" description="Disordered" evidence="5">
    <location>
        <begin position="228"/>
        <end position="347"/>
    </location>
</feature>
<dbReference type="AlphaFoldDB" id="A0A9E7FIE2"/>
<dbReference type="PANTHER" id="PTHR22536:SF1">
    <property type="entry name" value="MEDIATOR OF RNA POLYMERASE II TRANSCRIPTION SUBUNIT 19"/>
    <property type="match status" value="1"/>
</dbReference>
<evidence type="ECO:0000313" key="6">
    <source>
        <dbReference type="EMBL" id="URD96230.1"/>
    </source>
</evidence>